<evidence type="ECO:0000256" key="5">
    <source>
        <dbReference type="ARBA" id="ARBA00066788"/>
    </source>
</evidence>
<dbReference type="InterPro" id="IPR044668">
    <property type="entry name" value="PuuD-like"/>
</dbReference>
<proteinExistence type="inferred from homology"/>
<dbReference type="GO" id="GO:0033969">
    <property type="term" value="F:gamma-glutamyl-gamma-aminobutyrate hydrolase activity"/>
    <property type="evidence" value="ECO:0007669"/>
    <property type="project" value="UniProtKB-EC"/>
</dbReference>
<evidence type="ECO:0000256" key="3">
    <source>
        <dbReference type="ARBA" id="ARBA00055068"/>
    </source>
</evidence>
<dbReference type="GO" id="GO:0006598">
    <property type="term" value="P:polyamine catabolic process"/>
    <property type="evidence" value="ECO:0007669"/>
    <property type="project" value="TreeGrafter"/>
</dbReference>
<dbReference type="GO" id="GO:0005829">
    <property type="term" value="C:cytosol"/>
    <property type="evidence" value="ECO:0007669"/>
    <property type="project" value="TreeGrafter"/>
</dbReference>
<comment type="catalytic activity">
    <reaction evidence="2">
        <text>4-(gamma-L-glutamylamino)butanoate + H2O = 4-aminobutanoate + L-glutamate</text>
        <dbReference type="Rhea" id="RHEA:19737"/>
        <dbReference type="ChEBI" id="CHEBI:15377"/>
        <dbReference type="ChEBI" id="CHEBI:29985"/>
        <dbReference type="ChEBI" id="CHEBI:58800"/>
        <dbReference type="ChEBI" id="CHEBI:59888"/>
        <dbReference type="EC" id="3.5.1.94"/>
    </reaction>
</comment>
<dbReference type="RefSeq" id="WP_025060239.1">
    <property type="nucleotide sequence ID" value="NZ_JAMC01000003.1"/>
</dbReference>
<dbReference type="SUPFAM" id="SSF52317">
    <property type="entry name" value="Class I glutamine amidotransferase-like"/>
    <property type="match status" value="1"/>
</dbReference>
<evidence type="ECO:0000256" key="2">
    <source>
        <dbReference type="ARBA" id="ARBA00052718"/>
    </source>
</evidence>
<keyword evidence="6" id="KW-0315">Glutamine amidotransferase</keyword>
<dbReference type="PANTHER" id="PTHR43235">
    <property type="entry name" value="GLUTAMINE AMIDOTRANSFERASE PB2B2.05-RELATED"/>
    <property type="match status" value="1"/>
</dbReference>
<dbReference type="EMBL" id="JAMC01000003">
    <property type="protein sequence ID" value="KEJ89384.1"/>
    <property type="molecule type" value="Genomic_DNA"/>
</dbReference>
<dbReference type="PANTHER" id="PTHR43235:SF1">
    <property type="entry name" value="GLUTAMINE AMIDOTRANSFERASE PB2B2.05-RELATED"/>
    <property type="match status" value="1"/>
</dbReference>
<dbReference type="Gene3D" id="3.40.50.880">
    <property type="match status" value="1"/>
</dbReference>
<comment type="function">
    <text evidence="3">Involved in the breakdown of putrescine via hydrolysis of the gamma-glutamyl linkage of gamma-glutamyl-gamma-aminobutyrate.</text>
</comment>
<dbReference type="AlphaFoldDB" id="A0A073IHX0"/>
<gene>
    <name evidence="6" type="ORF">DSW25_10260</name>
</gene>
<dbReference type="Pfam" id="PF07722">
    <property type="entry name" value="Peptidase_C26"/>
    <property type="match status" value="1"/>
</dbReference>
<organism evidence="6 7">
    <name type="scientific">Sulfitobacter donghicola DSW-25 = KCTC 12864 = JCM 14565</name>
    <dbReference type="NCBI Taxonomy" id="1300350"/>
    <lineage>
        <taxon>Bacteria</taxon>
        <taxon>Pseudomonadati</taxon>
        <taxon>Pseudomonadota</taxon>
        <taxon>Alphaproteobacteria</taxon>
        <taxon>Rhodobacterales</taxon>
        <taxon>Roseobacteraceae</taxon>
        <taxon>Sulfitobacter</taxon>
    </lineage>
</organism>
<sequence>MGRPVIGIMGNSHVLNDQYPVHAGGMMNSRAIAEVSGCLPLLIPSDPSLASVPDLMASCDGFLLTGGRPNVHPEEYGEEATSAHGEFDRLRDALVLELTRACVEAGQPVFGICRGFQEVNVAMGGTLYPEIRDLPGRMNHRMPPDGTLEEKFELRHDVRFTKGGVFNRVMGAEVVRTNTLHGQGIKEAGPRIVIDGYADDGTPEAIYVEGAAGFTLAVQWHPEYEAAKDPVSRPLFEAFGNAAREWAAGIRPEAVARAG</sequence>
<protein>
    <recommendedName>
        <fullName evidence="5">gamma-glutamyl-gamma-aminobutyrate hydrolase</fullName>
        <ecNumber evidence="5">3.5.1.94</ecNumber>
    </recommendedName>
</protein>
<dbReference type="FunFam" id="3.40.50.880:FF:000030">
    <property type="entry name" value="Gamma-glutamyl-gamma-aminobutyrate hydrolase PuuD"/>
    <property type="match status" value="1"/>
</dbReference>
<comment type="similarity">
    <text evidence="1">Belongs to the peptidase C26 family.</text>
</comment>
<dbReference type="InterPro" id="IPR011697">
    <property type="entry name" value="Peptidase_C26"/>
</dbReference>
<evidence type="ECO:0000256" key="1">
    <source>
        <dbReference type="ARBA" id="ARBA00011083"/>
    </source>
</evidence>
<dbReference type="OrthoDB" id="9813383at2"/>
<evidence type="ECO:0000313" key="7">
    <source>
        <dbReference type="Proteomes" id="UP000027734"/>
    </source>
</evidence>
<name>A0A073IHX0_9RHOB</name>
<dbReference type="eggNOG" id="COG2071">
    <property type="taxonomic scope" value="Bacteria"/>
</dbReference>
<comment type="pathway">
    <text evidence="4">Amine and polyamine degradation; putrescine degradation; 4-aminobutanoate from putrescine: step 4/4.</text>
</comment>
<keyword evidence="6" id="KW-0808">Transferase</keyword>
<dbReference type="InterPro" id="IPR029062">
    <property type="entry name" value="Class_I_gatase-like"/>
</dbReference>
<dbReference type="STRING" id="1300350.Z948_2939"/>
<dbReference type="Proteomes" id="UP000027734">
    <property type="component" value="Unassembled WGS sequence"/>
</dbReference>
<comment type="caution">
    <text evidence="6">The sequence shown here is derived from an EMBL/GenBank/DDBJ whole genome shotgun (WGS) entry which is preliminary data.</text>
</comment>
<dbReference type="CDD" id="cd01745">
    <property type="entry name" value="GATase1_2"/>
    <property type="match status" value="1"/>
</dbReference>
<evidence type="ECO:0000313" key="6">
    <source>
        <dbReference type="EMBL" id="KEJ89384.1"/>
    </source>
</evidence>
<accession>A0A073IHX0</accession>
<dbReference type="EC" id="3.5.1.94" evidence="5"/>
<reference evidence="6 7" key="1">
    <citation type="submission" date="2014-01" db="EMBL/GenBank/DDBJ databases">
        <title>Sulfitobacter donghicola JCM 14565 Genome Sequencing.</title>
        <authorList>
            <person name="Lai Q."/>
            <person name="Hong Z."/>
        </authorList>
    </citation>
    <scope>NUCLEOTIDE SEQUENCE [LARGE SCALE GENOMIC DNA]</scope>
    <source>
        <strain evidence="6 7">JCM 14565</strain>
    </source>
</reference>
<dbReference type="GO" id="GO:0016740">
    <property type="term" value="F:transferase activity"/>
    <property type="evidence" value="ECO:0007669"/>
    <property type="project" value="UniProtKB-KW"/>
</dbReference>
<dbReference type="PROSITE" id="PS51273">
    <property type="entry name" value="GATASE_TYPE_1"/>
    <property type="match status" value="1"/>
</dbReference>
<keyword evidence="7" id="KW-1185">Reference proteome</keyword>
<evidence type="ECO:0000256" key="4">
    <source>
        <dbReference type="ARBA" id="ARBA00060634"/>
    </source>
</evidence>